<feature type="signal peptide" evidence="1">
    <location>
        <begin position="1"/>
        <end position="23"/>
    </location>
</feature>
<organism evidence="2">
    <name type="scientific">Roseihalotalea indica</name>
    <dbReference type="NCBI Taxonomy" id="2867963"/>
    <lineage>
        <taxon>Bacteria</taxon>
        <taxon>Pseudomonadati</taxon>
        <taxon>Bacteroidota</taxon>
        <taxon>Cytophagia</taxon>
        <taxon>Cytophagales</taxon>
        <taxon>Catalimonadaceae</taxon>
        <taxon>Roseihalotalea</taxon>
    </lineage>
</organism>
<evidence type="ECO:0008006" key="3">
    <source>
        <dbReference type="Google" id="ProtNLM"/>
    </source>
</evidence>
<reference evidence="2" key="1">
    <citation type="journal article" date="2023" name="Comput. Struct. Biotechnol. J.">
        <title>Discovery of a novel marine Bacteroidetes with a rich repertoire of carbohydrate-active enzymes.</title>
        <authorList>
            <person name="Chen B."/>
            <person name="Liu G."/>
            <person name="Chen Q."/>
            <person name="Wang H."/>
            <person name="Liu L."/>
            <person name="Tang K."/>
        </authorList>
    </citation>
    <scope>NUCLEOTIDE SEQUENCE</scope>
    <source>
        <strain evidence="2">TK19036</strain>
    </source>
</reference>
<evidence type="ECO:0000313" key="2">
    <source>
        <dbReference type="EMBL" id="WKN35282.1"/>
    </source>
</evidence>
<feature type="chain" id="PRO_5041402301" description="Tetratricopeptide repeat protein" evidence="1">
    <location>
        <begin position="24"/>
        <end position="441"/>
    </location>
</feature>
<gene>
    <name evidence="2" type="ORF">K4G66_23160</name>
</gene>
<evidence type="ECO:0000256" key="1">
    <source>
        <dbReference type="SAM" id="SignalP"/>
    </source>
</evidence>
<dbReference type="Gene3D" id="1.25.40.10">
    <property type="entry name" value="Tetratricopeptide repeat domain"/>
    <property type="match status" value="1"/>
</dbReference>
<sequence length="441" mass="50547">MRRIILFVFLLLPGYFMIGTSHAQTLDTLSDDNIYEMKSSAERTLQDYASAMRELINPRISKAYRDRMINEFVTPGNRQIFVDSAYIVYDYEDEHLPPFMMKERPVRTYLNDFNAFYQGTDSQERLSVYYSLRRIHDIETDGTNFYIILDFESQYGDQIPQPRRATLQFVPRGGSWQALINYVKFNVEAEDPQSEGPSVREALVPQWRILAERADTLLQDGQLAEAKVLLDSSLAFNQEPYNARLLGQYYEQQEDLEAAVFSYEQSIALGQEADSAYQDAETTQRLNDLNAELTRREEIARKEEEARKNAASYRFEEVSASYKRGNNALVSWEAPADEPVTLTLFQNGQQKQILRQDYYADEYNWSIPKNTKPGKGYSLQIDATENNIQVTSPTFTIKRKFPIALRVGLVVGAGVAAYLLWPDTVEDGLLPDPPSVGTPEQ</sequence>
<protein>
    <recommendedName>
        <fullName evidence="3">Tetratricopeptide repeat protein</fullName>
    </recommendedName>
</protein>
<proteinExistence type="predicted"/>
<dbReference type="AlphaFoldDB" id="A0AA49GJC8"/>
<dbReference type="SUPFAM" id="SSF48452">
    <property type="entry name" value="TPR-like"/>
    <property type="match status" value="1"/>
</dbReference>
<reference evidence="2" key="2">
    <citation type="journal article" date="2024" name="Antonie Van Leeuwenhoek">
        <title>Roseihalotalea indica gen. nov., sp. nov., a halophilic Bacteroidetes from mesopelagic Southwest Indian Ocean with higher carbohydrate metabolic potential.</title>
        <authorList>
            <person name="Chen B."/>
            <person name="Zhang M."/>
            <person name="Lin D."/>
            <person name="Ye J."/>
            <person name="Tang K."/>
        </authorList>
    </citation>
    <scope>NUCLEOTIDE SEQUENCE</scope>
    <source>
        <strain evidence="2">TK19036</strain>
    </source>
</reference>
<accession>A0AA49GJC8</accession>
<dbReference type="EMBL" id="CP120682">
    <property type="protein sequence ID" value="WKN35282.1"/>
    <property type="molecule type" value="Genomic_DNA"/>
</dbReference>
<dbReference type="InterPro" id="IPR011990">
    <property type="entry name" value="TPR-like_helical_dom_sf"/>
</dbReference>
<name>A0AA49GJC8_9BACT</name>
<keyword evidence="1" id="KW-0732">Signal</keyword>